<evidence type="ECO:0000256" key="1">
    <source>
        <dbReference type="ARBA" id="ARBA00004141"/>
    </source>
</evidence>
<evidence type="ECO:0000256" key="2">
    <source>
        <dbReference type="ARBA" id="ARBA00022692"/>
    </source>
</evidence>
<evidence type="ECO:0000313" key="7">
    <source>
        <dbReference type="EMBL" id="GAA2511034.1"/>
    </source>
</evidence>
<dbReference type="InterPro" id="IPR013525">
    <property type="entry name" value="ABC2_TM"/>
</dbReference>
<protein>
    <submittedName>
        <fullName evidence="7">ABC transporter permease</fullName>
    </submittedName>
</protein>
<evidence type="ECO:0000259" key="6">
    <source>
        <dbReference type="Pfam" id="PF12698"/>
    </source>
</evidence>
<feature type="transmembrane region" description="Helical" evidence="5">
    <location>
        <begin position="181"/>
        <end position="203"/>
    </location>
</feature>
<dbReference type="Pfam" id="PF12698">
    <property type="entry name" value="ABC2_membrane_3"/>
    <property type="match status" value="1"/>
</dbReference>
<feature type="transmembrane region" description="Helical" evidence="5">
    <location>
        <begin position="307"/>
        <end position="329"/>
    </location>
</feature>
<evidence type="ECO:0000256" key="5">
    <source>
        <dbReference type="SAM" id="Phobius"/>
    </source>
</evidence>
<accession>A0ABP6A9Y0</accession>
<feature type="transmembrane region" description="Helical" evidence="5">
    <location>
        <begin position="223"/>
        <end position="246"/>
    </location>
</feature>
<name>A0ABP6A9Y0_9ACTN</name>
<comment type="caution">
    <text evidence="7">The sequence shown here is derived from an EMBL/GenBank/DDBJ whole genome shotgun (WGS) entry which is preliminary data.</text>
</comment>
<dbReference type="EMBL" id="BAAARY010000001">
    <property type="protein sequence ID" value="GAA2511034.1"/>
    <property type="molecule type" value="Genomic_DNA"/>
</dbReference>
<dbReference type="RefSeq" id="WP_344166867.1">
    <property type="nucleotide sequence ID" value="NZ_BAAARY010000001.1"/>
</dbReference>
<feature type="transmembrane region" description="Helical" evidence="5">
    <location>
        <begin position="128"/>
        <end position="152"/>
    </location>
</feature>
<gene>
    <name evidence="7" type="ORF">GCM10010201_02350</name>
</gene>
<evidence type="ECO:0000256" key="3">
    <source>
        <dbReference type="ARBA" id="ARBA00022989"/>
    </source>
</evidence>
<feature type="domain" description="ABC-2 type transporter transmembrane" evidence="6">
    <location>
        <begin position="132"/>
        <end position="326"/>
    </location>
</feature>
<keyword evidence="4 5" id="KW-0472">Membrane</keyword>
<reference evidence="8" key="1">
    <citation type="journal article" date="2019" name="Int. J. Syst. Evol. Microbiol.">
        <title>The Global Catalogue of Microorganisms (GCM) 10K type strain sequencing project: providing services to taxonomists for standard genome sequencing and annotation.</title>
        <authorList>
            <consortium name="The Broad Institute Genomics Platform"/>
            <consortium name="The Broad Institute Genome Sequencing Center for Infectious Disease"/>
            <person name="Wu L."/>
            <person name="Ma J."/>
        </authorList>
    </citation>
    <scope>NUCLEOTIDE SEQUENCE [LARGE SCALE GENOMIC DNA]</scope>
    <source>
        <strain evidence="8">JCM 3367</strain>
    </source>
</reference>
<keyword evidence="2 5" id="KW-0812">Transmembrane</keyword>
<keyword evidence="8" id="KW-1185">Reference proteome</keyword>
<feature type="transmembrane region" description="Helical" evidence="5">
    <location>
        <begin position="258"/>
        <end position="287"/>
    </location>
</feature>
<comment type="subcellular location">
    <subcellularLocation>
        <location evidence="1">Membrane</location>
        <topology evidence="1">Multi-pass membrane protein</topology>
    </subcellularLocation>
</comment>
<feature type="transmembrane region" description="Helical" evidence="5">
    <location>
        <begin position="23"/>
        <end position="45"/>
    </location>
</feature>
<evidence type="ECO:0000313" key="8">
    <source>
        <dbReference type="Proteomes" id="UP001499978"/>
    </source>
</evidence>
<keyword evidence="3 5" id="KW-1133">Transmembrane helix</keyword>
<dbReference type="Proteomes" id="UP001499978">
    <property type="component" value="Unassembled WGS sequence"/>
</dbReference>
<organism evidence="7 8">
    <name type="scientific">Pilimelia columellifera subsp. columellifera</name>
    <dbReference type="NCBI Taxonomy" id="706583"/>
    <lineage>
        <taxon>Bacteria</taxon>
        <taxon>Bacillati</taxon>
        <taxon>Actinomycetota</taxon>
        <taxon>Actinomycetes</taxon>
        <taxon>Micromonosporales</taxon>
        <taxon>Micromonosporaceae</taxon>
        <taxon>Pilimelia</taxon>
    </lineage>
</organism>
<sequence>MNTFQATRLVAAREIRVRLLDRAYLISTAVYLLMVAGLTILPGLVGGPSSVAVVSAEAAPPLRAAGADVRVVGSASEAEKLVRSGDVDAAVVDGRVLAMNEAPTDVVTALSSSPPINLLAPDAVDPGLAFLAPFAIAMLFYMTALGFGMQIAMSVTEEKQTRVVEILVASVPVRALLSGKIIGTGILALAQITLVVAVALVGLSMTDVGVEVWPLIGPALDWFIPFFLFGFAALAALWAAAGALVARVEDVGAASMPLQMIVLAPLVAVLTMRDNAVAMTVLSYFPLSSPTVMPARLFAGDVAAWEPVLSLALLAATAAGFLLAGARVYRGGLLRNGGRVRLAAAWGSSGD</sequence>
<proteinExistence type="predicted"/>
<evidence type="ECO:0000256" key="4">
    <source>
        <dbReference type="ARBA" id="ARBA00023136"/>
    </source>
</evidence>